<sequence>MGTSDPLFVPYLLPVSVKGIAFEDGKVWLRMNERQEWELPGGKMDAGEQPRQTAEREIREELGLASHATNIVGADVYVIPNSVDESNGVLVLSYVCEVSERIGPFELWGEAGAAKFQRFAINEIQDLPMPDFYKQAIRAAVALNQSSGSTNP</sequence>
<feature type="domain" description="Nudix hydrolase" evidence="4">
    <location>
        <begin position="10"/>
        <end position="143"/>
    </location>
</feature>
<comment type="similarity">
    <text evidence="1 3">Belongs to the Nudix hydrolase family.</text>
</comment>
<gene>
    <name evidence="5" type="ORF">KIH74_35120</name>
</gene>
<evidence type="ECO:0000256" key="3">
    <source>
        <dbReference type="RuleBase" id="RU003476"/>
    </source>
</evidence>
<evidence type="ECO:0000256" key="1">
    <source>
        <dbReference type="ARBA" id="ARBA00005582"/>
    </source>
</evidence>
<proteinExistence type="inferred from homology"/>
<dbReference type="Gene3D" id="3.90.79.10">
    <property type="entry name" value="Nucleoside Triphosphate Pyrophosphohydrolase"/>
    <property type="match status" value="1"/>
</dbReference>
<dbReference type="InterPro" id="IPR020084">
    <property type="entry name" value="NUDIX_hydrolase_CS"/>
</dbReference>
<dbReference type="Pfam" id="PF00293">
    <property type="entry name" value="NUDIX"/>
    <property type="match status" value="1"/>
</dbReference>
<dbReference type="PRINTS" id="PR00502">
    <property type="entry name" value="NUDIXFAMILY"/>
</dbReference>
<keyword evidence="6" id="KW-1185">Reference proteome</keyword>
<name>A0ABS5TTU5_9ACTN</name>
<dbReference type="RefSeq" id="WP_214160769.1">
    <property type="nucleotide sequence ID" value="NZ_JAHBAY010000025.1"/>
</dbReference>
<dbReference type="InterPro" id="IPR020476">
    <property type="entry name" value="Nudix_hydrolase"/>
</dbReference>
<comment type="caution">
    <text evidence="5">The sequence shown here is derived from an EMBL/GenBank/DDBJ whole genome shotgun (WGS) entry which is preliminary data.</text>
</comment>
<evidence type="ECO:0000256" key="2">
    <source>
        <dbReference type="ARBA" id="ARBA00022801"/>
    </source>
</evidence>
<dbReference type="PROSITE" id="PS51462">
    <property type="entry name" value="NUDIX"/>
    <property type="match status" value="1"/>
</dbReference>
<organism evidence="5 6">
    <name type="scientific">Kineosporia corallincola</name>
    <dbReference type="NCBI Taxonomy" id="2835133"/>
    <lineage>
        <taxon>Bacteria</taxon>
        <taxon>Bacillati</taxon>
        <taxon>Actinomycetota</taxon>
        <taxon>Actinomycetes</taxon>
        <taxon>Kineosporiales</taxon>
        <taxon>Kineosporiaceae</taxon>
        <taxon>Kineosporia</taxon>
    </lineage>
</organism>
<dbReference type="EMBL" id="JAHBAY010000025">
    <property type="protein sequence ID" value="MBT0774229.1"/>
    <property type="molecule type" value="Genomic_DNA"/>
</dbReference>
<evidence type="ECO:0000259" key="4">
    <source>
        <dbReference type="PROSITE" id="PS51462"/>
    </source>
</evidence>
<dbReference type="InterPro" id="IPR000086">
    <property type="entry name" value="NUDIX_hydrolase_dom"/>
</dbReference>
<dbReference type="PROSITE" id="PS00893">
    <property type="entry name" value="NUDIX_BOX"/>
    <property type="match status" value="1"/>
</dbReference>
<dbReference type="PANTHER" id="PTHR43736">
    <property type="entry name" value="ADP-RIBOSE PYROPHOSPHATASE"/>
    <property type="match status" value="1"/>
</dbReference>
<dbReference type="SUPFAM" id="SSF55811">
    <property type="entry name" value="Nudix"/>
    <property type="match status" value="1"/>
</dbReference>
<keyword evidence="2 3" id="KW-0378">Hydrolase</keyword>
<protein>
    <submittedName>
        <fullName evidence="5">NUDIX hydrolase</fullName>
    </submittedName>
</protein>
<dbReference type="Proteomes" id="UP001197247">
    <property type="component" value="Unassembled WGS sequence"/>
</dbReference>
<evidence type="ECO:0000313" key="5">
    <source>
        <dbReference type="EMBL" id="MBT0774229.1"/>
    </source>
</evidence>
<accession>A0ABS5TTU5</accession>
<dbReference type="GO" id="GO:0016787">
    <property type="term" value="F:hydrolase activity"/>
    <property type="evidence" value="ECO:0007669"/>
    <property type="project" value="UniProtKB-KW"/>
</dbReference>
<evidence type="ECO:0000313" key="6">
    <source>
        <dbReference type="Proteomes" id="UP001197247"/>
    </source>
</evidence>
<dbReference type="InterPro" id="IPR015797">
    <property type="entry name" value="NUDIX_hydrolase-like_dom_sf"/>
</dbReference>
<reference evidence="5 6" key="1">
    <citation type="submission" date="2021-05" db="EMBL/GenBank/DDBJ databases">
        <title>Kineosporia and Streptomyces sp. nov. two new marine actinobacteria isolated from Coral.</title>
        <authorList>
            <person name="Buangrab K."/>
            <person name="Sutthacheep M."/>
            <person name="Yeemin T."/>
            <person name="Harunari E."/>
            <person name="Igarashi Y."/>
            <person name="Kanchanasin P."/>
            <person name="Tanasupawat S."/>
            <person name="Phongsopitanun W."/>
        </authorList>
    </citation>
    <scope>NUCLEOTIDE SEQUENCE [LARGE SCALE GENOMIC DNA]</scope>
    <source>
        <strain evidence="5 6">J2-2</strain>
    </source>
</reference>
<dbReference type="PANTHER" id="PTHR43736:SF1">
    <property type="entry name" value="DIHYDRONEOPTERIN TRIPHOSPHATE DIPHOSPHATASE"/>
    <property type="match status" value="1"/>
</dbReference>